<evidence type="ECO:0000313" key="2">
    <source>
        <dbReference type="Proteomes" id="UP000007801"/>
    </source>
</evidence>
<dbReference type="OrthoDB" id="2126411at2759"/>
<evidence type="ECO:0000313" key="1">
    <source>
        <dbReference type="EMBL" id="EDV43666.1"/>
    </source>
</evidence>
<accession>B3LVP2</accession>
<dbReference type="Proteomes" id="UP000007801">
    <property type="component" value="Unassembled WGS sequence"/>
</dbReference>
<evidence type="ECO:0008006" key="3">
    <source>
        <dbReference type="Google" id="ProtNLM"/>
    </source>
</evidence>
<dbReference type="GO" id="GO:0031514">
    <property type="term" value="C:motile cilium"/>
    <property type="evidence" value="ECO:0007669"/>
    <property type="project" value="TreeGrafter"/>
</dbReference>
<dbReference type="InterPro" id="IPR055325">
    <property type="entry name" value="CF161"/>
</dbReference>
<dbReference type="PhylomeDB" id="B3LVP2"/>
<dbReference type="Pfam" id="PF24569">
    <property type="entry name" value="CFAP161"/>
    <property type="match status" value="1"/>
</dbReference>
<dbReference type="AlphaFoldDB" id="B3LVP2"/>
<organism evidence="1 2">
    <name type="scientific">Drosophila ananassae</name>
    <name type="common">Fruit fly</name>
    <dbReference type="NCBI Taxonomy" id="7217"/>
    <lineage>
        <taxon>Eukaryota</taxon>
        <taxon>Metazoa</taxon>
        <taxon>Ecdysozoa</taxon>
        <taxon>Arthropoda</taxon>
        <taxon>Hexapoda</taxon>
        <taxon>Insecta</taxon>
        <taxon>Pterygota</taxon>
        <taxon>Neoptera</taxon>
        <taxon>Endopterygota</taxon>
        <taxon>Diptera</taxon>
        <taxon>Brachycera</taxon>
        <taxon>Muscomorpha</taxon>
        <taxon>Ephydroidea</taxon>
        <taxon>Drosophilidae</taxon>
        <taxon>Drosophila</taxon>
        <taxon>Sophophora</taxon>
    </lineage>
</organism>
<dbReference type="HOGENOM" id="CLU_057008_0_0_1"/>
<protein>
    <recommendedName>
        <fullName evidence="3">Cilia- and flagella-associated protein 161</fullName>
    </recommendedName>
</protein>
<reference evidence="1 2" key="1">
    <citation type="journal article" date="2007" name="Nature">
        <title>Evolution of genes and genomes on the Drosophila phylogeny.</title>
        <authorList>
            <consortium name="Drosophila 12 Genomes Consortium"/>
            <person name="Clark A.G."/>
            <person name="Eisen M.B."/>
            <person name="Smith D.R."/>
            <person name="Bergman C.M."/>
            <person name="Oliver B."/>
            <person name="Markow T.A."/>
            <person name="Kaufman T.C."/>
            <person name="Kellis M."/>
            <person name="Gelbart W."/>
            <person name="Iyer V.N."/>
            <person name="Pollard D.A."/>
            <person name="Sackton T.B."/>
            <person name="Larracuente A.M."/>
            <person name="Singh N.D."/>
            <person name="Abad J.P."/>
            <person name="Abt D.N."/>
            <person name="Adryan B."/>
            <person name="Aguade M."/>
            <person name="Akashi H."/>
            <person name="Anderson W.W."/>
            <person name="Aquadro C.F."/>
            <person name="Ardell D.H."/>
            <person name="Arguello R."/>
            <person name="Artieri C.G."/>
            <person name="Barbash D.A."/>
            <person name="Barker D."/>
            <person name="Barsanti P."/>
            <person name="Batterham P."/>
            <person name="Batzoglou S."/>
            <person name="Begun D."/>
            <person name="Bhutkar A."/>
            <person name="Blanco E."/>
            <person name="Bosak S.A."/>
            <person name="Bradley R.K."/>
            <person name="Brand A.D."/>
            <person name="Brent M.R."/>
            <person name="Brooks A.N."/>
            <person name="Brown R.H."/>
            <person name="Butlin R.K."/>
            <person name="Caggese C."/>
            <person name="Calvi B.R."/>
            <person name="Bernardo de Carvalho A."/>
            <person name="Caspi A."/>
            <person name="Castrezana S."/>
            <person name="Celniker S.E."/>
            <person name="Chang J.L."/>
            <person name="Chapple C."/>
            <person name="Chatterji S."/>
            <person name="Chinwalla A."/>
            <person name="Civetta A."/>
            <person name="Clifton S.W."/>
            <person name="Comeron J.M."/>
            <person name="Costello J.C."/>
            <person name="Coyne J.A."/>
            <person name="Daub J."/>
            <person name="David R.G."/>
            <person name="Delcher A.L."/>
            <person name="Delehaunty K."/>
            <person name="Do C.B."/>
            <person name="Ebling H."/>
            <person name="Edwards K."/>
            <person name="Eickbush T."/>
            <person name="Evans J.D."/>
            <person name="Filipski A."/>
            <person name="Findeiss S."/>
            <person name="Freyhult E."/>
            <person name="Fulton L."/>
            <person name="Fulton R."/>
            <person name="Garcia A.C."/>
            <person name="Gardiner A."/>
            <person name="Garfield D.A."/>
            <person name="Garvin B.E."/>
            <person name="Gibson G."/>
            <person name="Gilbert D."/>
            <person name="Gnerre S."/>
            <person name="Godfrey J."/>
            <person name="Good R."/>
            <person name="Gotea V."/>
            <person name="Gravely B."/>
            <person name="Greenberg A.J."/>
            <person name="Griffiths-Jones S."/>
            <person name="Gross S."/>
            <person name="Guigo R."/>
            <person name="Gustafson E.A."/>
            <person name="Haerty W."/>
            <person name="Hahn M.W."/>
            <person name="Halligan D.L."/>
            <person name="Halpern A.L."/>
            <person name="Halter G.M."/>
            <person name="Han M.V."/>
            <person name="Heger A."/>
            <person name="Hillier L."/>
            <person name="Hinrichs A.S."/>
            <person name="Holmes I."/>
            <person name="Hoskins R.A."/>
            <person name="Hubisz M.J."/>
            <person name="Hultmark D."/>
            <person name="Huntley M.A."/>
            <person name="Jaffe D.B."/>
            <person name="Jagadeeshan S."/>
            <person name="Jeck W.R."/>
            <person name="Johnson J."/>
            <person name="Jones C.D."/>
            <person name="Jordan W.C."/>
            <person name="Karpen G.H."/>
            <person name="Kataoka E."/>
            <person name="Keightley P.D."/>
            <person name="Kheradpour P."/>
            <person name="Kirkness E.F."/>
            <person name="Koerich L.B."/>
            <person name="Kristiansen K."/>
            <person name="Kudrna D."/>
            <person name="Kulathinal R.J."/>
            <person name="Kumar S."/>
            <person name="Kwok R."/>
            <person name="Lander E."/>
            <person name="Langley C.H."/>
            <person name="Lapoint R."/>
            <person name="Lazzaro B.P."/>
            <person name="Lee S.J."/>
            <person name="Levesque L."/>
            <person name="Li R."/>
            <person name="Lin C.F."/>
            <person name="Lin M.F."/>
            <person name="Lindblad-Toh K."/>
            <person name="Llopart A."/>
            <person name="Long M."/>
            <person name="Low L."/>
            <person name="Lozovsky E."/>
            <person name="Lu J."/>
            <person name="Luo M."/>
            <person name="Machado C.A."/>
            <person name="Makalowski W."/>
            <person name="Marzo M."/>
            <person name="Matsuda M."/>
            <person name="Matzkin L."/>
            <person name="McAllister B."/>
            <person name="McBride C.S."/>
            <person name="McKernan B."/>
            <person name="McKernan K."/>
            <person name="Mendez-Lago M."/>
            <person name="Minx P."/>
            <person name="Mollenhauer M.U."/>
            <person name="Montooth K."/>
            <person name="Mount S.M."/>
            <person name="Mu X."/>
            <person name="Myers E."/>
            <person name="Negre B."/>
            <person name="Newfeld S."/>
            <person name="Nielsen R."/>
            <person name="Noor M.A."/>
            <person name="O'Grady P."/>
            <person name="Pachter L."/>
            <person name="Papaceit M."/>
            <person name="Parisi M.J."/>
            <person name="Parisi M."/>
            <person name="Parts L."/>
            <person name="Pedersen J.S."/>
            <person name="Pesole G."/>
            <person name="Phillippy A.M."/>
            <person name="Ponting C.P."/>
            <person name="Pop M."/>
            <person name="Porcelli D."/>
            <person name="Powell J.R."/>
            <person name="Prohaska S."/>
            <person name="Pruitt K."/>
            <person name="Puig M."/>
            <person name="Quesneville H."/>
            <person name="Ram K.R."/>
            <person name="Rand D."/>
            <person name="Rasmussen M.D."/>
            <person name="Reed L.K."/>
            <person name="Reenan R."/>
            <person name="Reily A."/>
            <person name="Remington K.A."/>
            <person name="Rieger T.T."/>
            <person name="Ritchie M.G."/>
            <person name="Robin C."/>
            <person name="Rogers Y.H."/>
            <person name="Rohde C."/>
            <person name="Rozas J."/>
            <person name="Rubenfield M.J."/>
            <person name="Ruiz A."/>
            <person name="Russo S."/>
            <person name="Salzberg S.L."/>
            <person name="Sanchez-Gracia A."/>
            <person name="Saranga D.J."/>
            <person name="Sato H."/>
            <person name="Schaeffer S.W."/>
            <person name="Schatz M.C."/>
            <person name="Schlenke T."/>
            <person name="Schwartz R."/>
            <person name="Segarra C."/>
            <person name="Singh R.S."/>
            <person name="Sirot L."/>
            <person name="Sirota M."/>
            <person name="Sisneros N.B."/>
            <person name="Smith C.D."/>
            <person name="Smith T.F."/>
            <person name="Spieth J."/>
            <person name="Stage D.E."/>
            <person name="Stark A."/>
            <person name="Stephan W."/>
            <person name="Strausberg R.L."/>
            <person name="Strempel S."/>
            <person name="Sturgill D."/>
            <person name="Sutton G."/>
            <person name="Sutton G.G."/>
            <person name="Tao W."/>
            <person name="Teichmann S."/>
            <person name="Tobari Y.N."/>
            <person name="Tomimura Y."/>
            <person name="Tsolas J.M."/>
            <person name="Valente V.L."/>
            <person name="Venter E."/>
            <person name="Venter J.C."/>
            <person name="Vicario S."/>
            <person name="Vieira F.G."/>
            <person name="Vilella A.J."/>
            <person name="Villasante A."/>
            <person name="Walenz B."/>
            <person name="Wang J."/>
            <person name="Wasserman M."/>
            <person name="Watts T."/>
            <person name="Wilson D."/>
            <person name="Wilson R.K."/>
            <person name="Wing R.A."/>
            <person name="Wolfner M.F."/>
            <person name="Wong A."/>
            <person name="Wong G.K."/>
            <person name="Wu C.I."/>
            <person name="Wu G."/>
            <person name="Yamamoto D."/>
            <person name="Yang H.P."/>
            <person name="Yang S.P."/>
            <person name="Yorke J.A."/>
            <person name="Yoshida K."/>
            <person name="Zdobnov E."/>
            <person name="Zhang P."/>
            <person name="Zhang Y."/>
            <person name="Zimin A.V."/>
            <person name="Baldwin J."/>
            <person name="Abdouelleil A."/>
            <person name="Abdulkadir J."/>
            <person name="Abebe A."/>
            <person name="Abera B."/>
            <person name="Abreu J."/>
            <person name="Acer S.C."/>
            <person name="Aftuck L."/>
            <person name="Alexander A."/>
            <person name="An P."/>
            <person name="Anderson E."/>
            <person name="Anderson S."/>
            <person name="Arachi H."/>
            <person name="Azer M."/>
            <person name="Bachantsang P."/>
            <person name="Barry A."/>
            <person name="Bayul T."/>
            <person name="Berlin A."/>
            <person name="Bessette D."/>
            <person name="Bloom T."/>
            <person name="Blye J."/>
            <person name="Boguslavskiy L."/>
            <person name="Bonnet C."/>
            <person name="Boukhgalter B."/>
            <person name="Bourzgui I."/>
            <person name="Brown A."/>
            <person name="Cahill P."/>
            <person name="Channer S."/>
            <person name="Cheshatsang Y."/>
            <person name="Chuda L."/>
            <person name="Citroen M."/>
            <person name="Collymore A."/>
            <person name="Cooke P."/>
            <person name="Costello M."/>
            <person name="D'Aco K."/>
            <person name="Daza R."/>
            <person name="De Haan G."/>
            <person name="DeGray S."/>
            <person name="DeMaso C."/>
            <person name="Dhargay N."/>
            <person name="Dooley K."/>
            <person name="Dooley E."/>
            <person name="Doricent M."/>
            <person name="Dorje P."/>
            <person name="Dorjee K."/>
            <person name="Dupes A."/>
            <person name="Elong R."/>
            <person name="Falk J."/>
            <person name="Farina A."/>
            <person name="Faro S."/>
            <person name="Ferguson D."/>
            <person name="Fisher S."/>
            <person name="Foley C.D."/>
            <person name="Franke A."/>
            <person name="Friedrich D."/>
            <person name="Gadbois L."/>
            <person name="Gearin G."/>
            <person name="Gearin C.R."/>
            <person name="Giannoukos G."/>
            <person name="Goode T."/>
            <person name="Graham J."/>
            <person name="Grandbois E."/>
            <person name="Grewal S."/>
            <person name="Gyaltsen K."/>
            <person name="Hafez N."/>
            <person name="Hagos B."/>
            <person name="Hall J."/>
            <person name="Henson C."/>
            <person name="Hollinger A."/>
            <person name="Honan T."/>
            <person name="Huard M.D."/>
            <person name="Hughes L."/>
            <person name="Hurhula B."/>
            <person name="Husby M.E."/>
            <person name="Kamat A."/>
            <person name="Kanga B."/>
            <person name="Kashin S."/>
            <person name="Khazanovich D."/>
            <person name="Kisner P."/>
            <person name="Lance K."/>
            <person name="Lara M."/>
            <person name="Lee W."/>
            <person name="Lennon N."/>
            <person name="Letendre F."/>
            <person name="LeVine R."/>
            <person name="Lipovsky A."/>
            <person name="Liu X."/>
            <person name="Liu J."/>
            <person name="Liu S."/>
            <person name="Lokyitsang T."/>
            <person name="Lokyitsang Y."/>
            <person name="Lubonja R."/>
            <person name="Lui A."/>
            <person name="MacDonald P."/>
            <person name="Magnisalis V."/>
            <person name="Maru K."/>
            <person name="Matthews C."/>
            <person name="McCusker W."/>
            <person name="McDonough S."/>
            <person name="Mehta T."/>
            <person name="Meldrim J."/>
            <person name="Meneus L."/>
            <person name="Mihai O."/>
            <person name="Mihalev A."/>
            <person name="Mihova T."/>
            <person name="Mittelman R."/>
            <person name="Mlenga V."/>
            <person name="Montmayeur A."/>
            <person name="Mulrain L."/>
            <person name="Navidi A."/>
            <person name="Naylor J."/>
            <person name="Negash T."/>
            <person name="Nguyen T."/>
            <person name="Nguyen N."/>
            <person name="Nicol R."/>
            <person name="Norbu C."/>
            <person name="Norbu N."/>
            <person name="Novod N."/>
            <person name="O'Neill B."/>
            <person name="Osman S."/>
            <person name="Markiewicz E."/>
            <person name="Oyono O.L."/>
            <person name="Patti C."/>
            <person name="Phunkhang P."/>
            <person name="Pierre F."/>
            <person name="Priest M."/>
            <person name="Raghuraman S."/>
            <person name="Rege F."/>
            <person name="Reyes R."/>
            <person name="Rise C."/>
            <person name="Rogov P."/>
            <person name="Ross K."/>
            <person name="Ryan E."/>
            <person name="Settipalli S."/>
            <person name="Shea T."/>
            <person name="Sherpa N."/>
            <person name="Shi L."/>
            <person name="Shih D."/>
            <person name="Sparrow T."/>
            <person name="Spaulding J."/>
            <person name="Stalker J."/>
            <person name="Stange-Thomann N."/>
            <person name="Stavropoulos S."/>
            <person name="Stone C."/>
            <person name="Strader C."/>
            <person name="Tesfaye S."/>
            <person name="Thomson T."/>
            <person name="Thoulutsang Y."/>
            <person name="Thoulutsang D."/>
            <person name="Topham K."/>
            <person name="Topping I."/>
            <person name="Tsamla T."/>
            <person name="Vassiliev H."/>
            <person name="Vo A."/>
            <person name="Wangchuk T."/>
            <person name="Wangdi T."/>
            <person name="Weiand M."/>
            <person name="Wilkinson J."/>
            <person name="Wilson A."/>
            <person name="Yadav S."/>
            <person name="Young G."/>
            <person name="Yu Q."/>
            <person name="Zembek L."/>
            <person name="Zhong D."/>
            <person name="Zimmer A."/>
            <person name="Zwirko Z."/>
            <person name="Jaffe D.B."/>
            <person name="Alvarez P."/>
            <person name="Brockman W."/>
            <person name="Butler J."/>
            <person name="Chin C."/>
            <person name="Gnerre S."/>
            <person name="Grabherr M."/>
            <person name="Kleber M."/>
            <person name="Mauceli E."/>
            <person name="MacCallum I."/>
        </authorList>
    </citation>
    <scope>NUCLEOTIDE SEQUENCE [LARGE SCALE GENOMIC DNA]</scope>
    <source>
        <strain evidence="2">Tucson 14024-0371.13</strain>
    </source>
</reference>
<sequence length="282" mass="32202">MAIYGPGVKVGNWFETALSEEFRTADTKKLRESGDLLLDRARAIYERFNHEQVLGPPQEVLAFGVVVQLKPVRINICREETKDLNLALSVVITQEGIIRRFKTINELCDLTVAPSPHPSIRSSFRIVSPDDENRSGQYLTYGEKFRLQAMDPGDEPMYIWSGPKRVNLTLPLEKAFYTKNRGELTLPLGLVSQKNLGPSAIPNFCTHFYCAHQDPHKRFENEGKTIKENDPLIIVHAVTNQNLAVENTLANTLFGPEFQVSVQTYKNVFKKETWKNQWKFSY</sequence>
<dbReference type="GeneID" id="6499209"/>
<dbReference type="InParanoid" id="B3LVP2"/>
<dbReference type="KEGG" id="dan:6499209"/>
<dbReference type="OMA" id="NEMCDLT"/>
<gene>
    <name evidence="1" type="primary">Dana\GF16413</name>
    <name evidence="1" type="synonym">dana_GLEANR_17683</name>
    <name evidence="1" type="ORF">GF16413</name>
</gene>
<name>B3LVP2_DROAN</name>
<proteinExistence type="predicted"/>
<dbReference type="PANTHER" id="PTHR24274:SF1">
    <property type="entry name" value="CILIA- AND FLAGELLA-ASSOCIATED PROTEIN 161"/>
    <property type="match status" value="1"/>
</dbReference>
<dbReference type="PANTHER" id="PTHR24274">
    <property type="entry name" value="CILIA- AND FLAGELLA-ASSOCIATED PROTEIN 161"/>
    <property type="match status" value="1"/>
</dbReference>
<dbReference type="EMBL" id="CH902617">
    <property type="protein sequence ID" value="EDV43666.1"/>
    <property type="molecule type" value="Genomic_DNA"/>
</dbReference>
<dbReference type="FunCoup" id="B3LVP2">
    <property type="interactions" value="19"/>
</dbReference>
<keyword evidence="2" id="KW-1185">Reference proteome</keyword>
<dbReference type="GO" id="GO:0060271">
    <property type="term" value="P:cilium assembly"/>
    <property type="evidence" value="ECO:0007669"/>
    <property type="project" value="TreeGrafter"/>
</dbReference>
<dbReference type="eggNOG" id="KOG3627">
    <property type="taxonomic scope" value="Eukaryota"/>
</dbReference>